<evidence type="ECO:0000256" key="8">
    <source>
        <dbReference type="SAM" id="SignalP"/>
    </source>
</evidence>
<keyword evidence="2" id="KW-0964">Secreted</keyword>
<dbReference type="SUPFAM" id="SSF56496">
    <property type="entry name" value="Fibrinogen C-terminal domain-like"/>
    <property type="match status" value="1"/>
</dbReference>
<dbReference type="Gene3D" id="3.90.215.10">
    <property type="entry name" value="Gamma Fibrinogen, chain A, domain 1"/>
    <property type="match status" value="1"/>
</dbReference>
<dbReference type="InterPro" id="IPR002181">
    <property type="entry name" value="Fibrinogen_a/b/g_C_dom"/>
</dbReference>
<evidence type="ECO:0000256" key="4">
    <source>
        <dbReference type="ARBA" id="ARBA00023054"/>
    </source>
</evidence>
<dbReference type="PANTHER" id="PTHR47221">
    <property type="entry name" value="FIBRINOGEN ALPHA CHAIN"/>
    <property type="match status" value="1"/>
</dbReference>
<evidence type="ECO:0000256" key="1">
    <source>
        <dbReference type="ARBA" id="ARBA00004613"/>
    </source>
</evidence>
<proteinExistence type="predicted"/>
<dbReference type="GO" id="GO:0007596">
    <property type="term" value="P:blood coagulation"/>
    <property type="evidence" value="ECO:0007669"/>
    <property type="project" value="InterPro"/>
</dbReference>
<keyword evidence="5" id="KW-1015">Disulfide bond</keyword>
<keyword evidence="3 8" id="KW-0732">Signal</keyword>
<organism evidence="10 11">
    <name type="scientific">Synaphobranchus kaupii</name>
    <name type="common">Kaup's arrowtooth eel</name>
    <dbReference type="NCBI Taxonomy" id="118154"/>
    <lineage>
        <taxon>Eukaryota</taxon>
        <taxon>Metazoa</taxon>
        <taxon>Chordata</taxon>
        <taxon>Craniata</taxon>
        <taxon>Vertebrata</taxon>
        <taxon>Euteleostomi</taxon>
        <taxon>Actinopterygii</taxon>
        <taxon>Neopterygii</taxon>
        <taxon>Teleostei</taxon>
        <taxon>Anguilliformes</taxon>
        <taxon>Synaphobranchidae</taxon>
        <taxon>Synaphobranchus</taxon>
    </lineage>
</organism>
<dbReference type="EMBL" id="JAINUF010000002">
    <property type="protein sequence ID" value="KAJ8376253.1"/>
    <property type="molecule type" value="Genomic_DNA"/>
</dbReference>
<reference evidence="10" key="1">
    <citation type="journal article" date="2023" name="Science">
        <title>Genome structures resolve the early diversification of teleost fishes.</title>
        <authorList>
            <person name="Parey E."/>
            <person name="Louis A."/>
            <person name="Montfort J."/>
            <person name="Bouchez O."/>
            <person name="Roques C."/>
            <person name="Iampietro C."/>
            <person name="Lluch J."/>
            <person name="Castinel A."/>
            <person name="Donnadieu C."/>
            <person name="Desvignes T."/>
            <person name="Floi Bucao C."/>
            <person name="Jouanno E."/>
            <person name="Wen M."/>
            <person name="Mejri S."/>
            <person name="Dirks R."/>
            <person name="Jansen H."/>
            <person name="Henkel C."/>
            <person name="Chen W.J."/>
            <person name="Zahm M."/>
            <person name="Cabau C."/>
            <person name="Klopp C."/>
            <person name="Thompson A.W."/>
            <person name="Robinson-Rechavi M."/>
            <person name="Braasch I."/>
            <person name="Lecointre G."/>
            <person name="Bobe J."/>
            <person name="Postlethwait J.H."/>
            <person name="Berthelot C."/>
            <person name="Roest Crollius H."/>
            <person name="Guiguen Y."/>
        </authorList>
    </citation>
    <scope>NUCLEOTIDE SEQUENCE</scope>
    <source>
        <strain evidence="10">WJC10195</strain>
    </source>
</reference>
<dbReference type="Pfam" id="PF00147">
    <property type="entry name" value="Fibrinogen_C"/>
    <property type="match status" value="1"/>
</dbReference>
<keyword evidence="11" id="KW-1185">Reference proteome</keyword>
<evidence type="ECO:0000256" key="7">
    <source>
        <dbReference type="SAM" id="Coils"/>
    </source>
</evidence>
<evidence type="ECO:0000256" key="2">
    <source>
        <dbReference type="ARBA" id="ARBA00022525"/>
    </source>
</evidence>
<feature type="coiled-coil region" evidence="7">
    <location>
        <begin position="94"/>
        <end position="146"/>
    </location>
</feature>
<feature type="domain" description="Fibrinogen C-terminal" evidence="9">
    <location>
        <begin position="240"/>
        <end position="460"/>
    </location>
</feature>
<accession>A0A9Q1G684</accession>
<evidence type="ECO:0000259" key="9">
    <source>
        <dbReference type="PROSITE" id="PS51406"/>
    </source>
</evidence>
<dbReference type="PANTHER" id="PTHR47221:SF6">
    <property type="entry name" value="FIBRINOGEN ALPHA CHAIN"/>
    <property type="match status" value="1"/>
</dbReference>
<gene>
    <name evidence="10" type="ORF">SKAU_G00068330</name>
</gene>
<evidence type="ECO:0000313" key="10">
    <source>
        <dbReference type="EMBL" id="KAJ8376253.1"/>
    </source>
</evidence>
<dbReference type="PROSITE" id="PS51406">
    <property type="entry name" value="FIBRINOGEN_C_2"/>
    <property type="match status" value="1"/>
</dbReference>
<evidence type="ECO:0000256" key="5">
    <source>
        <dbReference type="ARBA" id="ARBA00023157"/>
    </source>
</evidence>
<evidence type="ECO:0000256" key="6">
    <source>
        <dbReference type="ARBA" id="ARBA00023180"/>
    </source>
</evidence>
<dbReference type="Proteomes" id="UP001152622">
    <property type="component" value="Chromosome 2"/>
</dbReference>
<comment type="caution">
    <text evidence="10">The sequence shown here is derived from an EMBL/GenBank/DDBJ whole genome shotgun (WGS) entry which is preliminary data.</text>
</comment>
<keyword evidence="4 7" id="KW-0175">Coiled coil</keyword>
<dbReference type="OrthoDB" id="8866652at2759"/>
<feature type="signal peptide" evidence="8">
    <location>
        <begin position="1"/>
        <end position="15"/>
    </location>
</feature>
<evidence type="ECO:0000256" key="3">
    <source>
        <dbReference type="ARBA" id="ARBA00022729"/>
    </source>
</evidence>
<dbReference type="CDD" id="cd00087">
    <property type="entry name" value="FReD"/>
    <property type="match status" value="1"/>
</dbReference>
<dbReference type="InterPro" id="IPR036056">
    <property type="entry name" value="Fibrinogen-like_C"/>
</dbReference>
<dbReference type="GO" id="GO:0005576">
    <property type="term" value="C:extracellular region"/>
    <property type="evidence" value="ECO:0007669"/>
    <property type="project" value="UniProtKB-SubCell"/>
</dbReference>
<feature type="chain" id="PRO_5040218265" description="Fibrinogen C-terminal domain-containing protein" evidence="8">
    <location>
        <begin position="16"/>
        <end position="466"/>
    </location>
</feature>
<dbReference type="InterPro" id="IPR037579">
    <property type="entry name" value="FIB_ANG-like"/>
</dbReference>
<evidence type="ECO:0000313" key="11">
    <source>
        <dbReference type="Proteomes" id="UP001152622"/>
    </source>
</evidence>
<dbReference type="InterPro" id="IPR014716">
    <property type="entry name" value="Fibrinogen_a/b/g_C_1"/>
</dbReference>
<dbReference type="SMART" id="SM00186">
    <property type="entry name" value="FBG"/>
    <property type="match status" value="1"/>
</dbReference>
<keyword evidence="6" id="KW-0325">Glycoprotein</keyword>
<sequence length="466" mass="53953">MRLVCLLLLIALSCAFPEKEVEEAEPTVAREATSTRSRFAMLDDVRLLANGLLQLGHSLREFVHKTKGQINDILQKLNIFDRSFYQLSVVTSEIKESEEELKKTTSFLKNNNEEIKNLSLEINSKINNIMQERTELQSKVWGLEERLSGLYESQLSKEQLSEISTLKEVIISQERSITDLLKAVREQHDQLNHQKNKIKSLEDKLNFDSFQDTVEQKEDLNQEAPKPFQYLTNNSTSANIVGNGLPMDCNEIFNRGERNSGIFPIKPNHSEPFNVYCEFTAEGASTVIQRRQDGSVDFDQTWEKYEDGFGDLEKEFWLGLKKTYSIARQSDPDILQIKLEDWKEEKRSLEYQFSLEGPDSNYTLHLTHLFGDLPNAMTNHTGIKFSTKDRDNDNHKDINCAQSYTGGWWFNACGETNLNGNYIWVRPRGRTERRRGIYWKPERGHSYSLKSTKISIRHMPEATSFR</sequence>
<protein>
    <recommendedName>
        <fullName evidence="9">Fibrinogen C-terminal domain-containing protein</fullName>
    </recommendedName>
</protein>
<name>A0A9Q1G684_SYNKA</name>
<dbReference type="AlphaFoldDB" id="A0A9Q1G684"/>
<comment type="subcellular location">
    <subcellularLocation>
        <location evidence="1">Secreted</location>
    </subcellularLocation>
</comment>